<evidence type="ECO:0000313" key="11">
    <source>
        <dbReference type="EMBL" id="VYU06427.1"/>
    </source>
</evidence>
<evidence type="ECO:0000256" key="6">
    <source>
        <dbReference type="ARBA" id="ARBA00022692"/>
    </source>
</evidence>
<feature type="transmembrane region" description="Helical" evidence="9">
    <location>
        <begin position="196"/>
        <end position="213"/>
    </location>
</feature>
<evidence type="ECO:0000256" key="8">
    <source>
        <dbReference type="ARBA" id="ARBA00023136"/>
    </source>
</evidence>
<dbReference type="PRINTS" id="PR00164">
    <property type="entry name" value="ABC2TRNSPORT"/>
</dbReference>
<accession>A0A6N3BXR6</accession>
<feature type="transmembrane region" description="Helical" evidence="9">
    <location>
        <begin position="48"/>
        <end position="71"/>
    </location>
</feature>
<evidence type="ECO:0000256" key="9">
    <source>
        <dbReference type="RuleBase" id="RU361157"/>
    </source>
</evidence>
<evidence type="ECO:0000256" key="1">
    <source>
        <dbReference type="ARBA" id="ARBA00004429"/>
    </source>
</evidence>
<evidence type="ECO:0000256" key="4">
    <source>
        <dbReference type="ARBA" id="ARBA00022475"/>
    </source>
</evidence>
<dbReference type="InterPro" id="IPR000412">
    <property type="entry name" value="ABC_2_transport"/>
</dbReference>
<dbReference type="InterPro" id="IPR013525">
    <property type="entry name" value="ABC2_TM"/>
</dbReference>
<dbReference type="Pfam" id="PF01061">
    <property type="entry name" value="ABC2_membrane"/>
    <property type="match status" value="1"/>
</dbReference>
<evidence type="ECO:0000256" key="7">
    <source>
        <dbReference type="ARBA" id="ARBA00022989"/>
    </source>
</evidence>
<dbReference type="GO" id="GO:0043190">
    <property type="term" value="C:ATP-binding cassette (ABC) transporter complex"/>
    <property type="evidence" value="ECO:0007669"/>
    <property type="project" value="InterPro"/>
</dbReference>
<keyword evidence="3 9" id="KW-0813">Transport</keyword>
<evidence type="ECO:0000256" key="3">
    <source>
        <dbReference type="ARBA" id="ARBA00022448"/>
    </source>
</evidence>
<evidence type="ECO:0000259" key="10">
    <source>
        <dbReference type="PROSITE" id="PS51012"/>
    </source>
</evidence>
<keyword evidence="6 9" id="KW-0812">Transmembrane</keyword>
<evidence type="ECO:0000256" key="2">
    <source>
        <dbReference type="ARBA" id="ARBA00007783"/>
    </source>
</evidence>
<feature type="transmembrane region" description="Helical" evidence="9">
    <location>
        <begin position="123"/>
        <end position="151"/>
    </location>
</feature>
<evidence type="ECO:0000256" key="5">
    <source>
        <dbReference type="ARBA" id="ARBA00022519"/>
    </source>
</evidence>
<comment type="similarity">
    <text evidence="2 9">Belongs to the ABC-2 integral membrane protein family.</text>
</comment>
<gene>
    <name evidence="11" type="primary">tagG</name>
    <name evidence="11" type="ORF">IBLFYP30_01645</name>
</gene>
<proteinExistence type="inferred from homology"/>
<dbReference type="InterPro" id="IPR047817">
    <property type="entry name" value="ABC2_TM_bact-type"/>
</dbReference>
<feature type="transmembrane region" description="Helical" evidence="9">
    <location>
        <begin position="83"/>
        <end position="103"/>
    </location>
</feature>
<dbReference type="PANTHER" id="PTHR30413">
    <property type="entry name" value="INNER MEMBRANE TRANSPORT PERMEASE"/>
    <property type="match status" value="1"/>
</dbReference>
<dbReference type="GO" id="GO:0140359">
    <property type="term" value="F:ABC-type transporter activity"/>
    <property type="evidence" value="ECO:0007669"/>
    <property type="project" value="InterPro"/>
</dbReference>
<feature type="transmembrane region" description="Helical" evidence="9">
    <location>
        <begin position="248"/>
        <end position="271"/>
    </location>
</feature>
<dbReference type="RefSeq" id="WP_024038490.1">
    <property type="nucleotide sequence ID" value="NZ_CACRUE010000026.1"/>
</dbReference>
<keyword evidence="4 9" id="KW-1003">Cell membrane</keyword>
<keyword evidence="8 9" id="KW-0472">Membrane</keyword>
<organism evidence="11">
    <name type="scientific">Intestinibacter bartlettii</name>
    <dbReference type="NCBI Taxonomy" id="261299"/>
    <lineage>
        <taxon>Bacteria</taxon>
        <taxon>Bacillati</taxon>
        <taxon>Bacillota</taxon>
        <taxon>Clostridia</taxon>
        <taxon>Peptostreptococcales</taxon>
        <taxon>Peptostreptococcaceae</taxon>
        <taxon>Intestinibacter</taxon>
    </lineage>
</organism>
<dbReference type="PANTHER" id="PTHR30413:SF8">
    <property type="entry name" value="TRANSPORT PERMEASE PROTEIN"/>
    <property type="match status" value="1"/>
</dbReference>
<reference evidence="11" key="1">
    <citation type="submission" date="2019-11" db="EMBL/GenBank/DDBJ databases">
        <authorList>
            <person name="Feng L."/>
        </authorList>
    </citation>
    <scope>NUCLEOTIDE SEQUENCE</scope>
    <source>
        <strain evidence="11">IbartlettiiLFYP30</strain>
    </source>
</reference>
<comment type="subcellular location">
    <subcellularLocation>
        <location evidence="1">Cell inner membrane</location>
        <topology evidence="1">Multi-pass membrane protein</topology>
    </subcellularLocation>
    <subcellularLocation>
        <location evidence="9">Cell membrane</location>
        <topology evidence="9">Multi-pass membrane protein</topology>
    </subcellularLocation>
</comment>
<dbReference type="GO" id="GO:0015920">
    <property type="term" value="P:lipopolysaccharide transport"/>
    <property type="evidence" value="ECO:0007669"/>
    <property type="project" value="TreeGrafter"/>
</dbReference>
<dbReference type="PROSITE" id="PS51012">
    <property type="entry name" value="ABC_TM2"/>
    <property type="match status" value="1"/>
</dbReference>
<dbReference type="AlphaFoldDB" id="A0A6N3BXR6"/>
<dbReference type="EMBL" id="CACRUE010000026">
    <property type="protein sequence ID" value="VYU06427.1"/>
    <property type="molecule type" value="Genomic_DNA"/>
</dbReference>
<name>A0A6N3BXR6_9FIRM</name>
<feature type="domain" description="ABC transmembrane type-2" evidence="10">
    <location>
        <begin position="49"/>
        <end position="274"/>
    </location>
</feature>
<sequence>MENKQDWTKIIRSEESFFKLNLKEILEYKDLIFLLTKKNFTTMYKQTILGPLWIVINPLLTTTMFTIIFGYIASIPTDSVPQFIFYMAGNIIWVYFSSCLSQISSTFLTNAAIFGKVYFPRLVLPISVIFTKLIDFTVQLVVFILFIEIFIHRGAPISIDIKVVFFPLLILQTAMLAFGVGIIISSLTTKYRDLNVLVSFGLQLWMYATPIVYPASQIHGKLQTLLMLNPMAPIAETFRYLFLGCGSIPTTFLVISILETIIIGCIGIFLFKKVEKDFIDTV</sequence>
<keyword evidence="7 9" id="KW-1133">Transmembrane helix</keyword>
<protein>
    <recommendedName>
        <fullName evidence="9">Transport permease protein</fullName>
    </recommendedName>
</protein>
<feature type="transmembrane region" description="Helical" evidence="9">
    <location>
        <begin position="163"/>
        <end position="184"/>
    </location>
</feature>
<keyword evidence="5" id="KW-0997">Cell inner membrane</keyword>